<comment type="similarity">
    <text evidence="1 2">Belongs to the BioY family.</text>
</comment>
<dbReference type="PANTHER" id="PTHR34295:SF1">
    <property type="entry name" value="BIOTIN TRANSPORTER BIOY"/>
    <property type="match status" value="1"/>
</dbReference>
<dbReference type="Pfam" id="PF02632">
    <property type="entry name" value="BioY"/>
    <property type="match status" value="1"/>
</dbReference>
<comment type="subcellular location">
    <subcellularLocation>
        <location evidence="2">Cell membrane</location>
        <topology evidence="2">Multi-pass membrane protein</topology>
    </subcellularLocation>
</comment>
<feature type="transmembrane region" description="Helical" evidence="3">
    <location>
        <begin position="6"/>
        <end position="29"/>
    </location>
</feature>
<evidence type="ECO:0000256" key="1">
    <source>
        <dbReference type="ARBA" id="ARBA00010692"/>
    </source>
</evidence>
<dbReference type="GO" id="GO:0015225">
    <property type="term" value="F:biotin transmembrane transporter activity"/>
    <property type="evidence" value="ECO:0007669"/>
    <property type="project" value="UniProtKB-UniRule"/>
</dbReference>
<keyword evidence="3" id="KW-1133">Transmembrane helix</keyword>
<dbReference type="PANTHER" id="PTHR34295">
    <property type="entry name" value="BIOTIN TRANSPORTER BIOY"/>
    <property type="match status" value="1"/>
</dbReference>
<reference evidence="4 5" key="1">
    <citation type="journal article" date="2007" name="PLoS Genet.">
        <title>Patterns and implications of gene gain and loss in the evolution of Prochlorococcus.</title>
        <authorList>
            <person name="Kettler G.C."/>
            <person name="Martiny A.C."/>
            <person name="Huang K."/>
            <person name="Zucker J."/>
            <person name="Coleman M.L."/>
            <person name="Rodrigue S."/>
            <person name="Chen F."/>
            <person name="Lapidus A."/>
            <person name="Ferriera S."/>
            <person name="Johnson J."/>
            <person name="Steglich C."/>
            <person name="Church G.M."/>
            <person name="Richardson P."/>
            <person name="Chisholm S.W."/>
        </authorList>
    </citation>
    <scope>NUCLEOTIDE SEQUENCE [LARGE SCALE GENOMIC DNA]</scope>
    <source>
        <strain evidence="5">MIT 9211</strain>
    </source>
</reference>
<evidence type="ECO:0000256" key="3">
    <source>
        <dbReference type="SAM" id="Phobius"/>
    </source>
</evidence>
<evidence type="ECO:0000256" key="2">
    <source>
        <dbReference type="PIRNR" id="PIRNR016661"/>
    </source>
</evidence>
<dbReference type="GO" id="GO:0005886">
    <property type="term" value="C:plasma membrane"/>
    <property type="evidence" value="ECO:0007669"/>
    <property type="project" value="UniProtKB-SubCell"/>
</dbReference>
<feature type="transmembrane region" description="Helical" evidence="3">
    <location>
        <begin position="158"/>
        <end position="183"/>
    </location>
</feature>
<dbReference type="HOGENOM" id="CLU_077931_4_0_3"/>
<accession>A9BAT9</accession>
<keyword evidence="2" id="KW-0813">Transport</keyword>
<organism evidence="4 5">
    <name type="scientific">Prochlorococcus marinus (strain MIT 9211)</name>
    <dbReference type="NCBI Taxonomy" id="93059"/>
    <lineage>
        <taxon>Bacteria</taxon>
        <taxon>Bacillati</taxon>
        <taxon>Cyanobacteriota</taxon>
        <taxon>Cyanophyceae</taxon>
        <taxon>Synechococcales</taxon>
        <taxon>Prochlorococcaceae</taxon>
        <taxon>Prochlorococcus</taxon>
    </lineage>
</organism>
<dbReference type="AlphaFoldDB" id="A9BAT9"/>
<dbReference type="KEGG" id="pmj:P9211_10201"/>
<dbReference type="RefSeq" id="WP_012195572.1">
    <property type="nucleotide sequence ID" value="NC_009976.1"/>
</dbReference>
<keyword evidence="3" id="KW-0812">Transmembrane</keyword>
<dbReference type="EMBL" id="CP000878">
    <property type="protein sequence ID" value="ABX08951.1"/>
    <property type="molecule type" value="Genomic_DNA"/>
</dbReference>
<dbReference type="PIRSF" id="PIRSF016661">
    <property type="entry name" value="BioY"/>
    <property type="match status" value="1"/>
</dbReference>
<keyword evidence="5" id="KW-1185">Reference proteome</keyword>
<dbReference type="Gene3D" id="1.10.1760.20">
    <property type="match status" value="1"/>
</dbReference>
<feature type="transmembrane region" description="Helical" evidence="3">
    <location>
        <begin position="49"/>
        <end position="77"/>
    </location>
</feature>
<name>A9BAT9_PROM4</name>
<dbReference type="STRING" id="93059.P9211_10201"/>
<feature type="transmembrane region" description="Helical" evidence="3">
    <location>
        <begin position="122"/>
        <end position="146"/>
    </location>
</feature>
<dbReference type="InterPro" id="IPR003784">
    <property type="entry name" value="BioY"/>
</dbReference>
<sequence>MKELNTLIATLASLMTIIIATLTPSAILLPRIELPPKVHELPSTWQVPALLICALVTGPKAGLVSAVAYLTIGLFYFPIFHGGGSTGYLLTPDMGYLLGFVPAVWVIGVLSETKGKSSVVYLTLYAIIGLLIIHLIGISNILLGALSSRWTTDFIELIYIYTIATLPSQLLLCPGVAIISKFLRLVLLTK</sequence>
<keyword evidence="2 3" id="KW-0472">Membrane</keyword>
<feature type="transmembrane region" description="Helical" evidence="3">
    <location>
        <begin position="89"/>
        <end position="110"/>
    </location>
</feature>
<protein>
    <recommendedName>
        <fullName evidence="2">Biotin transporter</fullName>
    </recommendedName>
</protein>
<keyword evidence="2" id="KW-1003">Cell membrane</keyword>
<evidence type="ECO:0000313" key="5">
    <source>
        <dbReference type="Proteomes" id="UP000000788"/>
    </source>
</evidence>
<evidence type="ECO:0000313" key="4">
    <source>
        <dbReference type="EMBL" id="ABX08951.1"/>
    </source>
</evidence>
<gene>
    <name evidence="4" type="ordered locus">P9211_10201</name>
</gene>
<dbReference type="Proteomes" id="UP000000788">
    <property type="component" value="Chromosome"/>
</dbReference>
<dbReference type="eggNOG" id="COG1268">
    <property type="taxonomic scope" value="Bacteria"/>
</dbReference>
<proteinExistence type="inferred from homology"/>